<dbReference type="GO" id="GO:0006508">
    <property type="term" value="P:proteolysis"/>
    <property type="evidence" value="ECO:0007669"/>
    <property type="project" value="UniProtKB-KW"/>
</dbReference>
<gene>
    <name evidence="13" type="ORF">BpHYR1_017277</name>
</gene>
<keyword evidence="5" id="KW-0963">Cytoplasm</keyword>
<evidence type="ECO:0000256" key="10">
    <source>
        <dbReference type="RuleBase" id="RU368024"/>
    </source>
</evidence>
<dbReference type="GO" id="GO:0070012">
    <property type="term" value="F:oligopeptidase activity"/>
    <property type="evidence" value="ECO:0007669"/>
    <property type="project" value="TreeGrafter"/>
</dbReference>
<evidence type="ECO:0000259" key="11">
    <source>
        <dbReference type="Pfam" id="PF00326"/>
    </source>
</evidence>
<evidence type="ECO:0000256" key="2">
    <source>
        <dbReference type="ARBA" id="ARBA00004496"/>
    </source>
</evidence>
<comment type="similarity">
    <text evidence="3 10">Belongs to the peptidase S9A family.</text>
</comment>
<keyword evidence="9" id="KW-0007">Acetylation</keyword>
<dbReference type="EC" id="3.4.21.-" evidence="10"/>
<dbReference type="InterPro" id="IPR051167">
    <property type="entry name" value="Prolyl_oligopep/macrocyclase"/>
</dbReference>
<dbReference type="Gene3D" id="3.40.50.1820">
    <property type="entry name" value="alpha/beta hydrolase"/>
    <property type="match status" value="1"/>
</dbReference>
<dbReference type="GO" id="GO:0005829">
    <property type="term" value="C:cytosol"/>
    <property type="evidence" value="ECO:0007669"/>
    <property type="project" value="TreeGrafter"/>
</dbReference>
<evidence type="ECO:0000259" key="12">
    <source>
        <dbReference type="Pfam" id="PF02897"/>
    </source>
</evidence>
<dbReference type="PRINTS" id="PR00862">
    <property type="entry name" value="PROLIGOPTASE"/>
</dbReference>
<proteinExistence type="inferred from homology"/>
<dbReference type="PANTHER" id="PTHR42881">
    <property type="entry name" value="PROLYL ENDOPEPTIDASE"/>
    <property type="match status" value="1"/>
</dbReference>
<organism evidence="13 14">
    <name type="scientific">Brachionus plicatilis</name>
    <name type="common">Marine rotifer</name>
    <name type="synonym">Brachionus muelleri</name>
    <dbReference type="NCBI Taxonomy" id="10195"/>
    <lineage>
        <taxon>Eukaryota</taxon>
        <taxon>Metazoa</taxon>
        <taxon>Spiralia</taxon>
        <taxon>Gnathifera</taxon>
        <taxon>Rotifera</taxon>
        <taxon>Eurotatoria</taxon>
        <taxon>Monogononta</taxon>
        <taxon>Pseudotrocha</taxon>
        <taxon>Ploima</taxon>
        <taxon>Brachionidae</taxon>
        <taxon>Brachionus</taxon>
    </lineage>
</organism>
<dbReference type="EMBL" id="REGN01012331">
    <property type="protein sequence ID" value="RMZ95819.1"/>
    <property type="molecule type" value="Genomic_DNA"/>
</dbReference>
<evidence type="ECO:0000313" key="13">
    <source>
        <dbReference type="EMBL" id="RMZ95819.1"/>
    </source>
</evidence>
<dbReference type="InterPro" id="IPR023302">
    <property type="entry name" value="Pept_S9A_N"/>
</dbReference>
<keyword evidence="6 10" id="KW-0645">Protease</keyword>
<protein>
    <recommendedName>
        <fullName evidence="4 10">Prolyl endopeptidase</fullName>
        <ecNumber evidence="10">3.4.21.-</ecNumber>
    </recommendedName>
</protein>
<comment type="subcellular location">
    <subcellularLocation>
        <location evidence="2">Cytoplasm</location>
    </subcellularLocation>
</comment>
<dbReference type="InterPro" id="IPR002470">
    <property type="entry name" value="Peptidase_S9A"/>
</dbReference>
<dbReference type="PANTHER" id="PTHR42881:SF2">
    <property type="entry name" value="PROLYL ENDOPEPTIDASE"/>
    <property type="match status" value="1"/>
</dbReference>
<evidence type="ECO:0000256" key="7">
    <source>
        <dbReference type="ARBA" id="ARBA00022801"/>
    </source>
</evidence>
<evidence type="ECO:0000313" key="14">
    <source>
        <dbReference type="Proteomes" id="UP000276133"/>
    </source>
</evidence>
<dbReference type="FunFam" id="3.40.50.1820:FF:000005">
    <property type="entry name" value="Prolyl endopeptidase"/>
    <property type="match status" value="1"/>
</dbReference>
<keyword evidence="14" id="KW-1185">Reference proteome</keyword>
<evidence type="ECO:0000256" key="5">
    <source>
        <dbReference type="ARBA" id="ARBA00022490"/>
    </source>
</evidence>
<evidence type="ECO:0000256" key="4">
    <source>
        <dbReference type="ARBA" id="ARBA00016310"/>
    </source>
</evidence>
<comment type="caution">
    <text evidence="13">The sequence shown here is derived from an EMBL/GenBank/DDBJ whole genome shotgun (WGS) entry which is preliminary data.</text>
</comment>
<evidence type="ECO:0000256" key="8">
    <source>
        <dbReference type="ARBA" id="ARBA00022825"/>
    </source>
</evidence>
<accession>A0A3M7PA06</accession>
<evidence type="ECO:0000256" key="9">
    <source>
        <dbReference type="ARBA" id="ARBA00022990"/>
    </source>
</evidence>
<dbReference type="Proteomes" id="UP000276133">
    <property type="component" value="Unassembled WGS sequence"/>
</dbReference>
<dbReference type="PROSITE" id="PS00708">
    <property type="entry name" value="PRO_ENDOPEP_SER"/>
    <property type="match status" value="1"/>
</dbReference>
<feature type="domain" description="Peptidase S9 prolyl oligopeptidase catalytic" evidence="11">
    <location>
        <begin position="514"/>
        <end position="729"/>
    </location>
</feature>
<dbReference type="Pfam" id="PF02897">
    <property type="entry name" value="Peptidase_S9_N"/>
    <property type="match status" value="1"/>
</dbReference>
<dbReference type="FunFam" id="3.40.50.1820:FF:000275">
    <property type="entry name" value="Prolyl endopeptidase"/>
    <property type="match status" value="1"/>
</dbReference>
<dbReference type="InterPro" id="IPR002471">
    <property type="entry name" value="Pept_S9_AS"/>
</dbReference>
<reference evidence="13 14" key="1">
    <citation type="journal article" date="2018" name="Sci. Rep.">
        <title>Genomic signatures of local adaptation to the degree of environmental predictability in rotifers.</title>
        <authorList>
            <person name="Franch-Gras L."/>
            <person name="Hahn C."/>
            <person name="Garcia-Roger E.M."/>
            <person name="Carmona M.J."/>
            <person name="Serra M."/>
            <person name="Gomez A."/>
        </authorList>
    </citation>
    <scope>NUCLEOTIDE SEQUENCE [LARGE SCALE GENOMIC DNA]</scope>
    <source>
        <strain evidence="13">HYR1</strain>
    </source>
</reference>
<dbReference type="FunFam" id="2.130.10.120:FF:000001">
    <property type="entry name" value="Prolyl endopeptidase"/>
    <property type="match status" value="1"/>
</dbReference>
<dbReference type="SUPFAM" id="SSF50993">
    <property type="entry name" value="Peptidase/esterase 'gauge' domain"/>
    <property type="match status" value="1"/>
</dbReference>
<dbReference type="AlphaFoldDB" id="A0A3M7PA06"/>
<sequence>MLRNLKTFSFNLRQISNIFSKHTFNIQLIHCKKITKMPINYPKVRRDESIQENFHGVEIKDPYRWLEDPDSEETRKFVDDQNKLTSEFLDKCKYRTNIKNRITELWNYPRYGVPFRRGKFFYFFKNSGLQNQSVLYQQATPDSEPIEFLDPNKFAEDGTTSLQQYKFCEDGNYLAYIVCEKGSDWGKIKFKSVSTGEDLPDVLENIKFSCLCWTHDNNGIFYNAFPNLKSDGTAIDKNEYQQLFYHKIGTKQSEDIVCAQFANEPNWMGHAEVSDCGNYVIMSICKSCDPVNQLWIFDLAKANHLVSPNLEFKKIVSNFDAKYEYVTNDGTIFTFKTNSNALRYKLVNVDLADPELKFKNLIPETQDVLQDAYCANEKFLIVNYLHHCKDELALYDLKTGKEIKKFTTEIGTLIELSARKNQDFFFYKFSSFTSPGDIYEFRFSENLGEPTLFRVSEFKGLDLSQFKSEQTFFESKDGTKIPMFLVSKKNLEKNAQNPVFLYGYGGFNISLTPTFSVVRLIWLQHFNGIYACVNLRGGGEYGEEWYNAGRLMNKQNVFDDFISAAEYLISNDYTNKEKLVINGGSNGGLLVTACVNQRPDLYKLVIGDVAVCDMLRFHKFTIGSYWVSDFGSSENEADFRNMIKYSPLHTIQKGKKYPHVLLATADHDDRVVPSHSYKYIAELQNLNGDQENPFLIRIETKAGHGAGKPTSKVIDEYADKYGFVAEVLKLEWHD</sequence>
<dbReference type="InterPro" id="IPR001375">
    <property type="entry name" value="Peptidase_S9_cat"/>
</dbReference>
<dbReference type="SUPFAM" id="SSF53474">
    <property type="entry name" value="alpha/beta-Hydrolases"/>
    <property type="match status" value="1"/>
</dbReference>
<dbReference type="OrthoDB" id="248387at2759"/>
<keyword evidence="8 10" id="KW-0720">Serine protease</keyword>
<dbReference type="InterPro" id="IPR029058">
    <property type="entry name" value="AB_hydrolase_fold"/>
</dbReference>
<dbReference type="GO" id="GO:0004252">
    <property type="term" value="F:serine-type endopeptidase activity"/>
    <property type="evidence" value="ECO:0007669"/>
    <property type="project" value="UniProtKB-UniRule"/>
</dbReference>
<evidence type="ECO:0000256" key="3">
    <source>
        <dbReference type="ARBA" id="ARBA00005228"/>
    </source>
</evidence>
<evidence type="ECO:0000256" key="1">
    <source>
        <dbReference type="ARBA" id="ARBA00001070"/>
    </source>
</evidence>
<evidence type="ECO:0000256" key="6">
    <source>
        <dbReference type="ARBA" id="ARBA00022670"/>
    </source>
</evidence>
<feature type="domain" description="Peptidase S9A N-terminal" evidence="12">
    <location>
        <begin position="42"/>
        <end position="447"/>
    </location>
</feature>
<comment type="catalytic activity">
    <reaction evidence="1">
        <text>Hydrolysis of Pro-|-Xaa &gt;&gt; Ala-|-Xaa in oligopeptides.</text>
        <dbReference type="EC" id="3.4.21.26"/>
    </reaction>
</comment>
<name>A0A3M7PA06_BRAPC</name>
<dbReference type="STRING" id="10195.A0A3M7PA06"/>
<keyword evidence="7 10" id="KW-0378">Hydrolase</keyword>
<dbReference type="Pfam" id="PF00326">
    <property type="entry name" value="Peptidase_S9"/>
    <property type="match status" value="1"/>
</dbReference>
<dbReference type="Gene3D" id="2.130.10.120">
    <property type="entry name" value="Prolyl oligopeptidase, N-terminal domain"/>
    <property type="match status" value="1"/>
</dbReference>